<dbReference type="AlphaFoldDB" id="A0A8J5JKF9"/>
<protein>
    <submittedName>
        <fullName evidence="2">Piccolo-like 4</fullName>
    </submittedName>
</protein>
<sequence>MASLICQNCDVVEHIQRGVFDMPHDFLNPRVPCGAVSNVNLQLWRDSNTCVIGNQAVGIGDTRTPTPCTLCTCTSSGAQCQTLKVNCFELRSRFGLDDILRDNVCRAQCGNILDPNRPAQPAPPAAPAPRPPPANVFNEGLTPPPPPPQQPPQQPPPPQPLPPRARPPQPSGPVFRPPPPPPPPQANPLRFPFPIPPFL</sequence>
<dbReference type="Gene3D" id="1.10.640.10">
    <property type="entry name" value="Haem peroxidase domain superfamily, animal type"/>
    <property type="match status" value="1"/>
</dbReference>
<name>A0A8J5JKF9_HOMAM</name>
<organism evidence="2 3">
    <name type="scientific">Homarus americanus</name>
    <name type="common">American lobster</name>
    <dbReference type="NCBI Taxonomy" id="6706"/>
    <lineage>
        <taxon>Eukaryota</taxon>
        <taxon>Metazoa</taxon>
        <taxon>Ecdysozoa</taxon>
        <taxon>Arthropoda</taxon>
        <taxon>Crustacea</taxon>
        <taxon>Multicrustacea</taxon>
        <taxon>Malacostraca</taxon>
        <taxon>Eumalacostraca</taxon>
        <taxon>Eucarida</taxon>
        <taxon>Decapoda</taxon>
        <taxon>Pleocyemata</taxon>
        <taxon>Astacidea</taxon>
        <taxon>Nephropoidea</taxon>
        <taxon>Nephropidae</taxon>
        <taxon>Homarus</taxon>
    </lineage>
</organism>
<evidence type="ECO:0000256" key="1">
    <source>
        <dbReference type="SAM" id="MobiDB-lite"/>
    </source>
</evidence>
<dbReference type="PROSITE" id="PS50292">
    <property type="entry name" value="PEROXIDASE_3"/>
    <property type="match status" value="1"/>
</dbReference>
<reference evidence="2" key="1">
    <citation type="journal article" date="2021" name="Sci. Adv.">
        <title>The American lobster genome reveals insights on longevity, neural, and immune adaptations.</title>
        <authorList>
            <person name="Polinski J.M."/>
            <person name="Zimin A.V."/>
            <person name="Clark K.F."/>
            <person name="Kohn A.B."/>
            <person name="Sadowski N."/>
            <person name="Timp W."/>
            <person name="Ptitsyn A."/>
            <person name="Khanna P."/>
            <person name="Romanova D.Y."/>
            <person name="Williams P."/>
            <person name="Greenwood S.J."/>
            <person name="Moroz L.L."/>
            <person name="Walt D.R."/>
            <person name="Bodnar A.G."/>
        </authorList>
    </citation>
    <scope>NUCLEOTIDE SEQUENCE</scope>
    <source>
        <strain evidence="2">GMGI-L3</strain>
    </source>
</reference>
<dbReference type="InterPro" id="IPR037120">
    <property type="entry name" value="Haem_peroxidase_sf_animal"/>
</dbReference>
<feature type="non-terminal residue" evidence="2">
    <location>
        <position position="199"/>
    </location>
</feature>
<feature type="region of interest" description="Disordered" evidence="1">
    <location>
        <begin position="112"/>
        <end position="199"/>
    </location>
</feature>
<gene>
    <name evidence="2" type="primary">Pclo-L4</name>
    <name evidence="2" type="ORF">Hamer_G018834</name>
</gene>
<accession>A0A8J5JKF9</accession>
<feature type="compositionally biased region" description="Pro residues" evidence="1">
    <location>
        <begin position="142"/>
        <end position="199"/>
    </location>
</feature>
<dbReference type="PRINTS" id="PR01217">
    <property type="entry name" value="PRICHEXTENSN"/>
</dbReference>
<keyword evidence="3" id="KW-1185">Reference proteome</keyword>
<dbReference type="Proteomes" id="UP000747542">
    <property type="component" value="Unassembled WGS sequence"/>
</dbReference>
<comment type="caution">
    <text evidence="2">The sequence shown here is derived from an EMBL/GenBank/DDBJ whole genome shotgun (WGS) entry which is preliminary data.</text>
</comment>
<feature type="compositionally biased region" description="Pro residues" evidence="1">
    <location>
        <begin position="118"/>
        <end position="134"/>
    </location>
</feature>
<dbReference type="EMBL" id="JAHLQT010036987">
    <property type="protein sequence ID" value="KAG7157758.1"/>
    <property type="molecule type" value="Genomic_DNA"/>
</dbReference>
<evidence type="ECO:0000313" key="3">
    <source>
        <dbReference type="Proteomes" id="UP000747542"/>
    </source>
</evidence>
<evidence type="ECO:0000313" key="2">
    <source>
        <dbReference type="EMBL" id="KAG7157758.1"/>
    </source>
</evidence>
<dbReference type="InterPro" id="IPR019791">
    <property type="entry name" value="Haem_peroxidase_animal"/>
</dbReference>
<proteinExistence type="predicted"/>